<keyword evidence="1 3" id="KW-0853">WD repeat</keyword>
<dbReference type="PROSITE" id="PS50294">
    <property type="entry name" value="WD_REPEATS_REGION"/>
    <property type="match status" value="4"/>
</dbReference>
<evidence type="ECO:0000256" key="3">
    <source>
        <dbReference type="PROSITE-ProRule" id="PRU00221"/>
    </source>
</evidence>
<reference evidence="5" key="3">
    <citation type="submission" date="2016-03" db="UniProtKB">
        <authorList>
            <consortium name="EnsemblProtists"/>
        </authorList>
    </citation>
    <scope>IDENTIFICATION</scope>
</reference>
<dbReference type="PROSITE" id="PS00678">
    <property type="entry name" value="WD_REPEATS_1"/>
    <property type="match status" value="2"/>
</dbReference>
<reference evidence="6" key="2">
    <citation type="submission" date="2012-11" db="EMBL/GenBank/DDBJ databases">
        <authorList>
            <person name="Kuo A."/>
            <person name="Curtis B.A."/>
            <person name="Tanifuji G."/>
            <person name="Burki F."/>
            <person name="Gruber A."/>
            <person name="Irimia M."/>
            <person name="Maruyama S."/>
            <person name="Arias M.C."/>
            <person name="Ball S.G."/>
            <person name="Gile G.H."/>
            <person name="Hirakawa Y."/>
            <person name="Hopkins J.F."/>
            <person name="Rensing S.A."/>
            <person name="Schmutz J."/>
            <person name="Symeonidi A."/>
            <person name="Elias M."/>
            <person name="Eveleigh R.J."/>
            <person name="Herman E.K."/>
            <person name="Klute M.J."/>
            <person name="Nakayama T."/>
            <person name="Obornik M."/>
            <person name="Reyes-Prieto A."/>
            <person name="Armbrust E.V."/>
            <person name="Aves S.J."/>
            <person name="Beiko R.G."/>
            <person name="Coutinho P."/>
            <person name="Dacks J.B."/>
            <person name="Durnford D.G."/>
            <person name="Fast N.M."/>
            <person name="Green B.R."/>
            <person name="Grisdale C."/>
            <person name="Hempe F."/>
            <person name="Henrissat B."/>
            <person name="Hoppner M.P."/>
            <person name="Ishida K.-I."/>
            <person name="Kim E."/>
            <person name="Koreny L."/>
            <person name="Kroth P.G."/>
            <person name="Liu Y."/>
            <person name="Malik S.-B."/>
            <person name="Maier U.G."/>
            <person name="McRose D."/>
            <person name="Mock T."/>
            <person name="Neilson J.A."/>
            <person name="Onodera N.T."/>
            <person name="Poole A.M."/>
            <person name="Pritham E.J."/>
            <person name="Richards T.A."/>
            <person name="Rocap G."/>
            <person name="Roy S.W."/>
            <person name="Sarai C."/>
            <person name="Schaack S."/>
            <person name="Shirato S."/>
            <person name="Slamovits C.H."/>
            <person name="Spencer D.F."/>
            <person name="Suzuki S."/>
            <person name="Worden A.Z."/>
            <person name="Zauner S."/>
            <person name="Barry K."/>
            <person name="Bell C."/>
            <person name="Bharti A.K."/>
            <person name="Crow J.A."/>
            <person name="Grimwood J."/>
            <person name="Kramer R."/>
            <person name="Lindquist E."/>
            <person name="Lucas S."/>
            <person name="Salamov A."/>
            <person name="McFadden G.I."/>
            <person name="Lane C.E."/>
            <person name="Keeling P.J."/>
            <person name="Gray M.W."/>
            <person name="Grigoriev I.V."/>
            <person name="Archibald J.M."/>
        </authorList>
    </citation>
    <scope>NUCLEOTIDE SEQUENCE</scope>
    <source>
        <strain evidence="6">CCMP2712</strain>
    </source>
</reference>
<dbReference type="OrthoDB" id="431715at2759"/>
<dbReference type="InterPro" id="IPR019775">
    <property type="entry name" value="WD40_repeat_CS"/>
</dbReference>
<dbReference type="Gene3D" id="2.130.10.10">
    <property type="entry name" value="YVTN repeat-like/Quinoprotein amine dehydrogenase"/>
    <property type="match status" value="5"/>
</dbReference>
<dbReference type="AlphaFoldDB" id="L1JGQ0"/>
<evidence type="ECO:0000256" key="1">
    <source>
        <dbReference type="ARBA" id="ARBA00022574"/>
    </source>
</evidence>
<proteinExistence type="predicted"/>
<dbReference type="RefSeq" id="XP_005834279.1">
    <property type="nucleotide sequence ID" value="XM_005834222.1"/>
</dbReference>
<protein>
    <submittedName>
        <fullName evidence="4 5">Uncharacterized protein</fullName>
    </submittedName>
</protein>
<dbReference type="Proteomes" id="UP000011087">
    <property type="component" value="Unassembled WGS sequence"/>
</dbReference>
<evidence type="ECO:0000313" key="5">
    <source>
        <dbReference type="EnsemblProtists" id="EKX47299"/>
    </source>
</evidence>
<dbReference type="EMBL" id="JH992990">
    <property type="protein sequence ID" value="EKX47299.1"/>
    <property type="molecule type" value="Genomic_DNA"/>
</dbReference>
<feature type="repeat" description="WD" evidence="3">
    <location>
        <begin position="596"/>
        <end position="627"/>
    </location>
</feature>
<dbReference type="SUPFAM" id="SSF50960">
    <property type="entry name" value="TolB, C-terminal domain"/>
    <property type="match status" value="1"/>
</dbReference>
<dbReference type="InterPro" id="IPR020472">
    <property type="entry name" value="WD40_PAC1"/>
</dbReference>
<name>L1JGQ0_GUITC</name>
<dbReference type="GeneID" id="17304065"/>
<evidence type="ECO:0000313" key="6">
    <source>
        <dbReference type="Proteomes" id="UP000011087"/>
    </source>
</evidence>
<gene>
    <name evidence="4" type="ORF">GUITHDRAFT_86329</name>
</gene>
<feature type="repeat" description="WD" evidence="3">
    <location>
        <begin position="363"/>
        <end position="397"/>
    </location>
</feature>
<feature type="repeat" description="WD" evidence="3">
    <location>
        <begin position="509"/>
        <end position="552"/>
    </location>
</feature>
<dbReference type="STRING" id="905079.L1JGQ0"/>
<dbReference type="InterPro" id="IPR015943">
    <property type="entry name" value="WD40/YVTN_repeat-like_dom_sf"/>
</dbReference>
<reference evidence="4 6" key="1">
    <citation type="journal article" date="2012" name="Nature">
        <title>Algal genomes reveal evolutionary mosaicism and the fate of nucleomorphs.</title>
        <authorList>
            <consortium name="DOE Joint Genome Institute"/>
            <person name="Curtis B.A."/>
            <person name="Tanifuji G."/>
            <person name="Burki F."/>
            <person name="Gruber A."/>
            <person name="Irimia M."/>
            <person name="Maruyama S."/>
            <person name="Arias M.C."/>
            <person name="Ball S.G."/>
            <person name="Gile G.H."/>
            <person name="Hirakawa Y."/>
            <person name="Hopkins J.F."/>
            <person name="Kuo A."/>
            <person name="Rensing S.A."/>
            <person name="Schmutz J."/>
            <person name="Symeonidi A."/>
            <person name="Elias M."/>
            <person name="Eveleigh R.J."/>
            <person name="Herman E.K."/>
            <person name="Klute M.J."/>
            <person name="Nakayama T."/>
            <person name="Obornik M."/>
            <person name="Reyes-Prieto A."/>
            <person name="Armbrust E.V."/>
            <person name="Aves S.J."/>
            <person name="Beiko R.G."/>
            <person name="Coutinho P."/>
            <person name="Dacks J.B."/>
            <person name="Durnford D.G."/>
            <person name="Fast N.M."/>
            <person name="Green B.R."/>
            <person name="Grisdale C.J."/>
            <person name="Hempel F."/>
            <person name="Henrissat B."/>
            <person name="Hoppner M.P."/>
            <person name="Ishida K."/>
            <person name="Kim E."/>
            <person name="Koreny L."/>
            <person name="Kroth P.G."/>
            <person name="Liu Y."/>
            <person name="Malik S.B."/>
            <person name="Maier U.G."/>
            <person name="McRose D."/>
            <person name="Mock T."/>
            <person name="Neilson J.A."/>
            <person name="Onodera N.T."/>
            <person name="Poole A.M."/>
            <person name="Pritham E.J."/>
            <person name="Richards T.A."/>
            <person name="Rocap G."/>
            <person name="Roy S.W."/>
            <person name="Sarai C."/>
            <person name="Schaack S."/>
            <person name="Shirato S."/>
            <person name="Slamovits C.H."/>
            <person name="Spencer D.F."/>
            <person name="Suzuki S."/>
            <person name="Worden A.Z."/>
            <person name="Zauner S."/>
            <person name="Barry K."/>
            <person name="Bell C."/>
            <person name="Bharti A.K."/>
            <person name="Crow J.A."/>
            <person name="Grimwood J."/>
            <person name="Kramer R."/>
            <person name="Lindquist E."/>
            <person name="Lucas S."/>
            <person name="Salamov A."/>
            <person name="McFadden G.I."/>
            <person name="Lane C.E."/>
            <person name="Keeling P.J."/>
            <person name="Gray M.W."/>
            <person name="Grigoriev I.V."/>
            <person name="Archibald J.M."/>
        </authorList>
    </citation>
    <scope>NUCLEOTIDE SEQUENCE</scope>
    <source>
        <strain evidence="4 6">CCMP2712</strain>
    </source>
</reference>
<feature type="repeat" description="WD" evidence="3">
    <location>
        <begin position="398"/>
        <end position="435"/>
    </location>
</feature>
<feature type="repeat" description="WD" evidence="3">
    <location>
        <begin position="445"/>
        <end position="492"/>
    </location>
</feature>
<dbReference type="PaxDb" id="55529-EKX47299"/>
<accession>L1JGQ0</accession>
<dbReference type="HOGENOM" id="CLU_387568_0_0_1"/>
<sequence>MPDESSVAVEALRIVSNEKVEVAWFKFLNKSQLGDPCIMTLKCNGPIECVAYSPDGRQIVTASTDGFGGKVSVWDSRSGLEVGGFATPAIPKSVSFSGDGRLLLAVSAEGTVVLCDMMSLKERAREVLGSTFISGGALSIDGKKMVLVSSDGLVNLWDLPQLASPSGQIYNRYEKMFEIVDEDEEGRPSPITCVAISPNVNRVVTGMKGGTMKVFDLSMTDGMSLKHVLQGHSSVVVHIDFNDEGNRISSASLDHTMKVWDVERGGAFISNYEDRAEIRACHFSPDGSFVAVGLDSGRIDLVDISTAMSVMSFGSHSGRVNDVMFDHLGKFLISGSMDGLCKVWAIQDTDSAETFTGHPKTDVTCASYSADGTELATGAGDGSIKLWGGRRGREIMSFQGHGDRVTSCCFSPLVGDRKSGILTTSLYDGTVRLWKNLTGSEDEEFRHNSTYLTCIAFSPEQPPDERAGRVLAGSFDGSAIIWDIESKKLLLKLGVEIEGTGGWRVEKIRDRHEDAVVSCCFHPAMASERAITTSLDGTAKVWNTQWGNCLATLVGHMQAVNGCCFSKDGQFIYTVSSDQTVREWMAGAPYTCLSVIRGHYGPIHQCSFATSGKHLFTVSEDRSVRAWLKVKLEAEEFRPDERVRVGSQHFAVSKSHMQGEFSEFFQWHQVALFASTHPLRCIAGSTGEDNEEIACGAADGSVFVLRLMLPGDY</sequence>
<dbReference type="InterPro" id="IPR001680">
    <property type="entry name" value="WD40_rpt"/>
</dbReference>
<dbReference type="InterPro" id="IPR036322">
    <property type="entry name" value="WD40_repeat_dom_sf"/>
</dbReference>
<evidence type="ECO:0000313" key="4">
    <source>
        <dbReference type="EMBL" id="EKX47299.1"/>
    </source>
</evidence>
<keyword evidence="6" id="KW-1185">Reference proteome</keyword>
<dbReference type="eggNOG" id="KOG0265">
    <property type="taxonomic scope" value="Eukaryota"/>
</dbReference>
<dbReference type="EnsemblProtists" id="EKX47299">
    <property type="protein sequence ID" value="EKX47299"/>
    <property type="gene ID" value="GUITHDRAFT_86329"/>
</dbReference>
<feature type="repeat" description="WD" evidence="3">
    <location>
        <begin position="313"/>
        <end position="354"/>
    </location>
</feature>
<dbReference type="SMART" id="SM00320">
    <property type="entry name" value="WD40"/>
    <property type="match status" value="14"/>
</dbReference>
<feature type="repeat" description="WD" evidence="3">
    <location>
        <begin position="229"/>
        <end position="270"/>
    </location>
</feature>
<dbReference type="KEGG" id="gtt:GUITHDRAFT_86329"/>
<organism evidence="4">
    <name type="scientific">Guillardia theta (strain CCMP2712)</name>
    <name type="common">Cryptophyte</name>
    <dbReference type="NCBI Taxonomy" id="905079"/>
    <lineage>
        <taxon>Eukaryota</taxon>
        <taxon>Cryptophyceae</taxon>
        <taxon>Pyrenomonadales</taxon>
        <taxon>Geminigeraceae</taxon>
        <taxon>Guillardia</taxon>
    </lineage>
</organism>
<dbReference type="PRINTS" id="PR00320">
    <property type="entry name" value="GPROTEINBRPT"/>
</dbReference>
<dbReference type="CDD" id="cd00200">
    <property type="entry name" value="WD40"/>
    <property type="match status" value="2"/>
</dbReference>
<feature type="repeat" description="WD" evidence="3">
    <location>
        <begin position="553"/>
        <end position="584"/>
    </location>
</feature>
<evidence type="ECO:0000256" key="2">
    <source>
        <dbReference type="ARBA" id="ARBA00022737"/>
    </source>
</evidence>
<dbReference type="PANTHER" id="PTHR22847:SF637">
    <property type="entry name" value="WD REPEAT DOMAIN 5B"/>
    <property type="match status" value="1"/>
</dbReference>
<dbReference type="PANTHER" id="PTHR22847">
    <property type="entry name" value="WD40 REPEAT PROTEIN"/>
    <property type="match status" value="1"/>
</dbReference>
<dbReference type="PROSITE" id="PS50082">
    <property type="entry name" value="WD_REPEATS_2"/>
    <property type="match status" value="8"/>
</dbReference>
<dbReference type="Pfam" id="PF00400">
    <property type="entry name" value="WD40"/>
    <property type="match status" value="10"/>
</dbReference>
<dbReference type="SUPFAM" id="SSF50978">
    <property type="entry name" value="WD40 repeat-like"/>
    <property type="match status" value="2"/>
</dbReference>
<keyword evidence="2" id="KW-0677">Repeat</keyword>
<dbReference type="eggNOG" id="KOG0272">
    <property type="taxonomic scope" value="Eukaryota"/>
</dbReference>